<name>A0A510UMF3_ALIFS</name>
<protein>
    <recommendedName>
        <fullName evidence="2">diguanylate cyclase</fullName>
        <ecNumber evidence="2">2.7.7.65</ecNumber>
    </recommendedName>
</protein>
<dbReference type="EC" id="2.7.7.65" evidence="2"/>
<dbReference type="PANTHER" id="PTHR45138:SF9">
    <property type="entry name" value="DIGUANYLATE CYCLASE DGCM-RELATED"/>
    <property type="match status" value="1"/>
</dbReference>
<dbReference type="InterPro" id="IPR029787">
    <property type="entry name" value="Nucleotide_cyclase"/>
</dbReference>
<dbReference type="Pfam" id="PF00990">
    <property type="entry name" value="GGDEF"/>
    <property type="match status" value="1"/>
</dbReference>
<feature type="domain" description="GGDEF" evidence="5">
    <location>
        <begin position="351"/>
        <end position="483"/>
    </location>
</feature>
<evidence type="ECO:0000313" key="6">
    <source>
        <dbReference type="EMBL" id="GEK14611.1"/>
    </source>
</evidence>
<dbReference type="InterPro" id="IPR050469">
    <property type="entry name" value="Diguanylate_Cyclase"/>
</dbReference>
<dbReference type="RefSeq" id="WP_146864990.1">
    <property type="nucleotide sequence ID" value="NZ_BJTZ01000017.1"/>
</dbReference>
<keyword evidence="4" id="KW-0472">Membrane</keyword>
<dbReference type="AlphaFoldDB" id="A0A510UMF3"/>
<dbReference type="GO" id="GO:0052621">
    <property type="term" value="F:diguanylate cyclase activity"/>
    <property type="evidence" value="ECO:0007669"/>
    <property type="project" value="UniProtKB-EC"/>
</dbReference>
<keyword evidence="4" id="KW-0812">Transmembrane</keyword>
<comment type="catalytic activity">
    <reaction evidence="3">
        <text>2 GTP = 3',3'-c-di-GMP + 2 diphosphate</text>
        <dbReference type="Rhea" id="RHEA:24898"/>
        <dbReference type="ChEBI" id="CHEBI:33019"/>
        <dbReference type="ChEBI" id="CHEBI:37565"/>
        <dbReference type="ChEBI" id="CHEBI:58805"/>
        <dbReference type="EC" id="2.7.7.65"/>
    </reaction>
</comment>
<dbReference type="FunFam" id="3.30.70.270:FF:000001">
    <property type="entry name" value="Diguanylate cyclase domain protein"/>
    <property type="match status" value="1"/>
</dbReference>
<dbReference type="PANTHER" id="PTHR45138">
    <property type="entry name" value="REGULATORY COMPONENTS OF SENSORY TRANSDUCTION SYSTEM"/>
    <property type="match status" value="1"/>
</dbReference>
<dbReference type="InterPro" id="IPR000160">
    <property type="entry name" value="GGDEF_dom"/>
</dbReference>
<dbReference type="SMART" id="SM00267">
    <property type="entry name" value="GGDEF"/>
    <property type="match status" value="1"/>
</dbReference>
<dbReference type="NCBIfam" id="TIGR00254">
    <property type="entry name" value="GGDEF"/>
    <property type="match status" value="1"/>
</dbReference>
<sequence length="483" mass="54782">MRVKNIVAVGSLLLLSIAMTCAIFYVTKSYNKQSRLIENELKFNANYVSSWIQTAFYHSNSVLHELSDSLTEEGFASLSFNEVHDEEYGELFEIHYQTLMNAIHVFAVDKDCVLLNTKTIGGVDLSSREYCQKLKKSTQEINSVITTPFKDILNRNVISQSVTVNDKYGNFAGIVGIITDFSFFSKALRSVNLTNISSISVLSSDFTVLASTVPKFLPIGKKLNFKYIPKKEINGLKYNQELMFESHEKYDGSYQGVFVKKVSDLPFIILVTKAKSHWVTPLYIAISTVFALLLIFAIFLVKNAYYFGKLSSEAEHYSKLALFDDLTGSCNRRCFEAKVLGFIQNYHSKKQIFSVALFDIDYFKQINDTYGHEVGDEVLRLFSRACENICDTDDHFARLGGDEFVMLLSNKNRDEAETILNELLCSIRNIEIRINGQLVQLTSSIGVSEMHDDVFDACKLLSRADEALYEAKRLGRNQVFISE</sequence>
<organism evidence="6 7">
    <name type="scientific">Aliivibrio fischeri</name>
    <name type="common">Vibrio fischeri</name>
    <dbReference type="NCBI Taxonomy" id="668"/>
    <lineage>
        <taxon>Bacteria</taxon>
        <taxon>Pseudomonadati</taxon>
        <taxon>Pseudomonadota</taxon>
        <taxon>Gammaproteobacteria</taxon>
        <taxon>Vibrionales</taxon>
        <taxon>Vibrionaceae</taxon>
        <taxon>Aliivibrio</taxon>
    </lineage>
</organism>
<dbReference type="SUPFAM" id="SSF55073">
    <property type="entry name" value="Nucleotide cyclase"/>
    <property type="match status" value="1"/>
</dbReference>
<evidence type="ECO:0000259" key="5">
    <source>
        <dbReference type="PROSITE" id="PS50887"/>
    </source>
</evidence>
<proteinExistence type="predicted"/>
<dbReference type="EMBL" id="BJTZ01000017">
    <property type="protein sequence ID" value="GEK14611.1"/>
    <property type="molecule type" value="Genomic_DNA"/>
</dbReference>
<dbReference type="Gene3D" id="3.30.70.270">
    <property type="match status" value="1"/>
</dbReference>
<dbReference type="InterPro" id="IPR043128">
    <property type="entry name" value="Rev_trsase/Diguanyl_cyclase"/>
</dbReference>
<comment type="cofactor">
    <cofactor evidence="1">
        <name>Mg(2+)</name>
        <dbReference type="ChEBI" id="CHEBI:18420"/>
    </cofactor>
</comment>
<dbReference type="Proteomes" id="UP000321787">
    <property type="component" value="Unassembled WGS sequence"/>
</dbReference>
<dbReference type="PROSITE" id="PS50887">
    <property type="entry name" value="GGDEF"/>
    <property type="match status" value="1"/>
</dbReference>
<dbReference type="Gene3D" id="3.30.450.20">
    <property type="entry name" value="PAS domain"/>
    <property type="match status" value="1"/>
</dbReference>
<evidence type="ECO:0000256" key="2">
    <source>
        <dbReference type="ARBA" id="ARBA00012528"/>
    </source>
</evidence>
<evidence type="ECO:0000256" key="3">
    <source>
        <dbReference type="ARBA" id="ARBA00034247"/>
    </source>
</evidence>
<evidence type="ECO:0000313" key="7">
    <source>
        <dbReference type="Proteomes" id="UP000321787"/>
    </source>
</evidence>
<comment type="caution">
    <text evidence="6">The sequence shown here is derived from an EMBL/GenBank/DDBJ whole genome shotgun (WGS) entry which is preliminary data.</text>
</comment>
<gene>
    <name evidence="6" type="ORF">AFI02nite_26470</name>
</gene>
<evidence type="ECO:0000256" key="4">
    <source>
        <dbReference type="SAM" id="Phobius"/>
    </source>
</evidence>
<reference evidence="6 7" key="1">
    <citation type="submission" date="2019-07" db="EMBL/GenBank/DDBJ databases">
        <title>Whole genome shotgun sequence of Aliivibrio fischeri NBRC 101058.</title>
        <authorList>
            <person name="Hosoyama A."/>
            <person name="Uohara A."/>
            <person name="Ohji S."/>
            <person name="Ichikawa N."/>
        </authorList>
    </citation>
    <scope>NUCLEOTIDE SEQUENCE [LARGE SCALE GENOMIC DNA]</scope>
    <source>
        <strain evidence="6 7">NBRC 101058</strain>
    </source>
</reference>
<feature type="transmembrane region" description="Helical" evidence="4">
    <location>
        <begin position="282"/>
        <end position="301"/>
    </location>
</feature>
<dbReference type="CDD" id="cd01949">
    <property type="entry name" value="GGDEF"/>
    <property type="match status" value="1"/>
</dbReference>
<keyword evidence="4" id="KW-1133">Transmembrane helix</keyword>
<accession>A0A510UMF3</accession>
<evidence type="ECO:0000256" key="1">
    <source>
        <dbReference type="ARBA" id="ARBA00001946"/>
    </source>
</evidence>